<evidence type="ECO:0000313" key="3">
    <source>
        <dbReference type="Proteomes" id="UP000189940"/>
    </source>
</evidence>
<protein>
    <submittedName>
        <fullName evidence="2">Uncharacterized protein</fullName>
    </submittedName>
</protein>
<sequence length="161" mass="16917">MIIKLYVVGPLMRSLQAGLGGFLGGSSSQPLGLDGLAAVHHGGYGPGDAISATRYIHPAYFNNASRFHSGIGPGERPAIIKYDESVLTPGEMQLAPAGASPNITFNVIEDSSRAGQREQRRNGNGDIDITQFVDAITAKNAANPGSSTSRVLSQRGQLARR</sequence>
<feature type="region of interest" description="Disordered" evidence="1">
    <location>
        <begin position="140"/>
        <end position="161"/>
    </location>
</feature>
<reference evidence="2 3" key="1">
    <citation type="submission" date="2017-02" db="EMBL/GenBank/DDBJ databases">
        <title>Genome sequence of the nitrite-oxidizing bacterium Nitrobacter vulgaris strain Ab1.</title>
        <authorList>
            <person name="Mellbye B.L."/>
            <person name="Davis E.W."/>
            <person name="Spieck E."/>
            <person name="Chang J.H."/>
            <person name="Bottomley P.J."/>
            <person name="Sayavedra-Soto L.A."/>
        </authorList>
    </citation>
    <scope>NUCLEOTIDE SEQUENCE [LARGE SCALE GENOMIC DNA]</scope>
    <source>
        <strain evidence="2 3">Ab1</strain>
    </source>
</reference>
<name>A0A1V4HZE9_NITVU</name>
<proteinExistence type="predicted"/>
<dbReference type="AlphaFoldDB" id="A0A1V4HZE9"/>
<evidence type="ECO:0000256" key="1">
    <source>
        <dbReference type="SAM" id="MobiDB-lite"/>
    </source>
</evidence>
<organism evidence="2 3">
    <name type="scientific">Nitrobacter vulgaris</name>
    <dbReference type="NCBI Taxonomy" id="29421"/>
    <lineage>
        <taxon>Bacteria</taxon>
        <taxon>Pseudomonadati</taxon>
        <taxon>Pseudomonadota</taxon>
        <taxon>Alphaproteobacteria</taxon>
        <taxon>Hyphomicrobiales</taxon>
        <taxon>Nitrobacteraceae</taxon>
        <taxon>Nitrobacter</taxon>
    </lineage>
</organism>
<dbReference type="Proteomes" id="UP000189940">
    <property type="component" value="Unassembled WGS sequence"/>
</dbReference>
<dbReference type="OrthoDB" id="8219218at2"/>
<feature type="compositionally biased region" description="Polar residues" evidence="1">
    <location>
        <begin position="143"/>
        <end position="161"/>
    </location>
</feature>
<gene>
    <name evidence="2" type="ORF">B2M20_08150</name>
</gene>
<dbReference type="STRING" id="29421.B2M20_08150"/>
<accession>A0A1V4HZE9</accession>
<comment type="caution">
    <text evidence="2">The sequence shown here is derived from an EMBL/GenBank/DDBJ whole genome shotgun (WGS) entry which is preliminary data.</text>
</comment>
<evidence type="ECO:0000313" key="2">
    <source>
        <dbReference type="EMBL" id="OPH83245.1"/>
    </source>
</evidence>
<dbReference type="RefSeq" id="WP_079446554.1">
    <property type="nucleotide sequence ID" value="NZ_MWPQ01000036.1"/>
</dbReference>
<keyword evidence="3" id="KW-1185">Reference proteome</keyword>
<dbReference type="EMBL" id="MWPQ01000036">
    <property type="protein sequence ID" value="OPH83245.1"/>
    <property type="molecule type" value="Genomic_DNA"/>
</dbReference>